<gene>
    <name evidence="3" type="ORF">rCG_28133</name>
</gene>
<evidence type="ECO:0000313" key="4">
    <source>
        <dbReference type="Proteomes" id="UP000234681"/>
    </source>
</evidence>
<accession>A6IEF6</accession>
<feature type="transmembrane region" description="Helical" evidence="1">
    <location>
        <begin position="59"/>
        <end position="81"/>
    </location>
</feature>
<dbReference type="Proteomes" id="UP000234681">
    <property type="component" value="Chromosome 4"/>
</dbReference>
<name>A6IEF6_RAT</name>
<keyword evidence="1" id="KW-0472">Membrane</keyword>
<organism evidence="3 4">
    <name type="scientific">Rattus norvegicus</name>
    <name type="common">Rat</name>
    <dbReference type="NCBI Taxonomy" id="10116"/>
    <lineage>
        <taxon>Eukaryota</taxon>
        <taxon>Metazoa</taxon>
        <taxon>Chordata</taxon>
        <taxon>Craniata</taxon>
        <taxon>Vertebrata</taxon>
        <taxon>Euteleostomi</taxon>
        <taxon>Mammalia</taxon>
        <taxon>Eutheria</taxon>
        <taxon>Euarchontoglires</taxon>
        <taxon>Glires</taxon>
        <taxon>Rodentia</taxon>
        <taxon>Myomorpha</taxon>
        <taxon>Muroidea</taxon>
        <taxon>Muridae</taxon>
        <taxon>Murinae</taxon>
        <taxon>Rattus</taxon>
    </lineage>
</organism>
<feature type="signal peptide" evidence="2">
    <location>
        <begin position="1"/>
        <end position="16"/>
    </location>
</feature>
<reference evidence="4" key="1">
    <citation type="submission" date="2005-09" db="EMBL/GenBank/DDBJ databases">
        <authorList>
            <person name="Mural R.J."/>
            <person name="Li P.W."/>
            <person name="Adams M.D."/>
            <person name="Amanatides P.G."/>
            <person name="Baden-Tillson H."/>
            <person name="Barnstead M."/>
            <person name="Chin S.H."/>
            <person name="Dew I."/>
            <person name="Evans C.A."/>
            <person name="Ferriera S."/>
            <person name="Flanigan M."/>
            <person name="Fosler C."/>
            <person name="Glodek A."/>
            <person name="Gu Z."/>
            <person name="Holt R.A."/>
            <person name="Jennings D."/>
            <person name="Kraft C.L."/>
            <person name="Lu F."/>
            <person name="Nguyen T."/>
            <person name="Nusskern D.R."/>
            <person name="Pfannkoch C.M."/>
            <person name="Sitter C."/>
            <person name="Sutton G.G."/>
            <person name="Venter J.C."/>
            <person name="Wang Z."/>
            <person name="Woodage T."/>
            <person name="Zheng X.H."/>
            <person name="Zhong F."/>
        </authorList>
    </citation>
    <scope>NUCLEOTIDE SEQUENCE [LARGE SCALE GENOMIC DNA]</scope>
    <source>
        <strain>BN</strain>
        <strain evidence="4">Sprague-Dawley</strain>
    </source>
</reference>
<keyword evidence="1" id="KW-0812">Transmembrane</keyword>
<sequence>MVLFLKFVFYSMDVLSAHMSVCHFACLQKPEESIRSTGTEVADSCEPLAVGAVSHKPSLQLLLCFCFLFFFFFSFLFFGAGDRTQGLAIARQALYH</sequence>
<keyword evidence="2" id="KW-0732">Signal</keyword>
<proteinExistence type="predicted"/>
<dbReference type="EMBL" id="CH473959">
    <property type="protein sequence ID" value="EDM15243.1"/>
    <property type="molecule type" value="Genomic_DNA"/>
</dbReference>
<evidence type="ECO:0000256" key="1">
    <source>
        <dbReference type="SAM" id="Phobius"/>
    </source>
</evidence>
<keyword evidence="1" id="KW-1133">Transmembrane helix</keyword>
<evidence type="ECO:0000313" key="3">
    <source>
        <dbReference type="EMBL" id="EDM15243.1"/>
    </source>
</evidence>
<dbReference type="AlphaFoldDB" id="A6IEF6"/>
<protein>
    <submittedName>
        <fullName evidence="3">RCG28133</fullName>
    </submittedName>
</protein>
<evidence type="ECO:0000256" key="2">
    <source>
        <dbReference type="SAM" id="SignalP"/>
    </source>
</evidence>
<feature type="chain" id="PRO_5039908976" evidence="2">
    <location>
        <begin position="17"/>
        <end position="96"/>
    </location>
</feature>